<comment type="similarity">
    <text evidence="1">Belongs to the apolipoprotein L family.</text>
</comment>
<dbReference type="GO" id="GO:0042157">
    <property type="term" value="P:lipoprotein metabolic process"/>
    <property type="evidence" value="ECO:0007669"/>
    <property type="project" value="InterPro"/>
</dbReference>
<dbReference type="InterPro" id="IPR008405">
    <property type="entry name" value="ApoL"/>
</dbReference>
<dbReference type="GO" id="GO:0005576">
    <property type="term" value="C:extracellular region"/>
    <property type="evidence" value="ECO:0007669"/>
    <property type="project" value="InterPro"/>
</dbReference>
<keyword evidence="2" id="KW-1133">Transmembrane helix</keyword>
<organism evidence="3 4">
    <name type="scientific">Leptobrachium leishanense</name>
    <name type="common">Leishan spiny toad</name>
    <dbReference type="NCBI Taxonomy" id="445787"/>
    <lineage>
        <taxon>Eukaryota</taxon>
        <taxon>Metazoa</taxon>
        <taxon>Chordata</taxon>
        <taxon>Craniata</taxon>
        <taxon>Vertebrata</taxon>
        <taxon>Euteleostomi</taxon>
        <taxon>Amphibia</taxon>
        <taxon>Batrachia</taxon>
        <taxon>Anura</taxon>
        <taxon>Pelobatoidea</taxon>
        <taxon>Megophryidae</taxon>
        <taxon>Leptobrachium</taxon>
    </lineage>
</organism>
<evidence type="ECO:0000313" key="3">
    <source>
        <dbReference type="Ensembl" id="ENSLLEP00000036849.1"/>
    </source>
</evidence>
<reference evidence="3" key="2">
    <citation type="submission" date="2025-09" db="UniProtKB">
        <authorList>
            <consortium name="Ensembl"/>
        </authorList>
    </citation>
    <scope>IDENTIFICATION</scope>
</reference>
<dbReference type="OrthoDB" id="6363454at2759"/>
<evidence type="ECO:0000313" key="4">
    <source>
        <dbReference type="Proteomes" id="UP000694569"/>
    </source>
</evidence>
<dbReference type="GO" id="GO:0006869">
    <property type="term" value="P:lipid transport"/>
    <property type="evidence" value="ECO:0007669"/>
    <property type="project" value="InterPro"/>
</dbReference>
<protein>
    <recommendedName>
        <fullName evidence="5">Apolipoprotein L3</fullName>
    </recommendedName>
</protein>
<accession>A0A8C5QG66</accession>
<dbReference type="AlphaFoldDB" id="A0A8C5QG66"/>
<dbReference type="Ensembl" id="ENSLLET00000038270.1">
    <property type="protein sequence ID" value="ENSLLEP00000036849.1"/>
    <property type="gene ID" value="ENSLLEG00000023345.1"/>
</dbReference>
<dbReference type="PANTHER" id="PTHR14096:SF65">
    <property type="entry name" value="APOLIPOPROTEIN L3-LIKE"/>
    <property type="match status" value="1"/>
</dbReference>
<evidence type="ECO:0008006" key="5">
    <source>
        <dbReference type="Google" id="ProtNLM"/>
    </source>
</evidence>
<keyword evidence="2" id="KW-0472">Membrane</keyword>
<dbReference type="GO" id="GO:0016020">
    <property type="term" value="C:membrane"/>
    <property type="evidence" value="ECO:0007669"/>
    <property type="project" value="TreeGrafter"/>
</dbReference>
<feature type="transmembrane region" description="Helical" evidence="2">
    <location>
        <begin position="122"/>
        <end position="146"/>
    </location>
</feature>
<dbReference type="GeneTree" id="ENSGT01030000234599"/>
<dbReference type="PANTHER" id="PTHR14096">
    <property type="entry name" value="APOLIPOPROTEIN L"/>
    <property type="match status" value="1"/>
</dbReference>
<evidence type="ECO:0000256" key="2">
    <source>
        <dbReference type="SAM" id="Phobius"/>
    </source>
</evidence>
<proteinExistence type="inferred from homology"/>
<evidence type="ECO:0000256" key="1">
    <source>
        <dbReference type="ARBA" id="ARBA00010090"/>
    </source>
</evidence>
<dbReference type="GO" id="GO:0008289">
    <property type="term" value="F:lipid binding"/>
    <property type="evidence" value="ECO:0007669"/>
    <property type="project" value="InterPro"/>
</dbReference>
<keyword evidence="2" id="KW-0812">Transmembrane</keyword>
<keyword evidence="4" id="KW-1185">Reference proteome</keyword>
<reference evidence="3" key="1">
    <citation type="submission" date="2025-08" db="UniProtKB">
        <authorList>
            <consortium name="Ensembl"/>
        </authorList>
    </citation>
    <scope>IDENTIFICATION</scope>
</reference>
<dbReference type="Pfam" id="PF05461">
    <property type="entry name" value="ApoL"/>
    <property type="match status" value="1"/>
</dbReference>
<name>A0A8C5QG66_9ANUR</name>
<sequence>MSHLFLDEDDDCIPFSEVRYGRLDLEERSQDEESECTSYSEIEELFKERLDLGEKICEDEGASVITFSGRVKEEYSRLEAKVKKNLEKYEIMQRHFIERTEELIKQLIGIADDVDKFHRAAIIANITGSSIGIAGGIATIVGLFLAPVTFGASLIVTGVGIGVATAGGVTGAAASIADRVNIKIKCNIVEEIIKEINIAKENMQAVLKKTDSLIKEMASLLGLKKDFFRAGAKGVFAASQVARLVQLARLSATAARGAQIVARGAQAAAAVSGVFAALFIAVDIGFIVKGAKDLKEGAKCEEAAKIREIAEQLKEDCEQLANYKID</sequence>
<feature type="transmembrane region" description="Helical" evidence="2">
    <location>
        <begin position="152"/>
        <end position="177"/>
    </location>
</feature>
<dbReference type="Proteomes" id="UP000694569">
    <property type="component" value="Unplaced"/>
</dbReference>